<keyword evidence="1" id="KW-1133">Transmembrane helix</keyword>
<evidence type="ECO:0000313" key="3">
    <source>
        <dbReference type="Proteomes" id="UP001595816"/>
    </source>
</evidence>
<comment type="caution">
    <text evidence="2">The sequence shown here is derived from an EMBL/GenBank/DDBJ whole genome shotgun (WGS) entry which is preliminary data.</text>
</comment>
<dbReference type="EMBL" id="JBHSAY010000015">
    <property type="protein sequence ID" value="MFC4134814.1"/>
    <property type="molecule type" value="Genomic_DNA"/>
</dbReference>
<protein>
    <submittedName>
        <fullName evidence="2">Uncharacterized protein</fullName>
    </submittedName>
</protein>
<evidence type="ECO:0000313" key="2">
    <source>
        <dbReference type="EMBL" id="MFC4134814.1"/>
    </source>
</evidence>
<keyword evidence="1" id="KW-0472">Membrane</keyword>
<accession>A0ABV8LWX2</accession>
<keyword evidence="1" id="KW-0812">Transmembrane</keyword>
<reference evidence="3" key="1">
    <citation type="journal article" date="2019" name="Int. J. Syst. Evol. Microbiol.">
        <title>The Global Catalogue of Microorganisms (GCM) 10K type strain sequencing project: providing services to taxonomists for standard genome sequencing and annotation.</title>
        <authorList>
            <consortium name="The Broad Institute Genomics Platform"/>
            <consortium name="The Broad Institute Genome Sequencing Center for Infectious Disease"/>
            <person name="Wu L."/>
            <person name="Ma J."/>
        </authorList>
    </citation>
    <scope>NUCLEOTIDE SEQUENCE [LARGE SCALE GENOMIC DNA]</scope>
    <source>
        <strain evidence="3">CGMCC 4.7289</strain>
    </source>
</reference>
<feature type="transmembrane region" description="Helical" evidence="1">
    <location>
        <begin position="28"/>
        <end position="48"/>
    </location>
</feature>
<organism evidence="2 3">
    <name type="scientific">Hamadaea flava</name>
    <dbReference type="NCBI Taxonomy" id="1742688"/>
    <lineage>
        <taxon>Bacteria</taxon>
        <taxon>Bacillati</taxon>
        <taxon>Actinomycetota</taxon>
        <taxon>Actinomycetes</taxon>
        <taxon>Micromonosporales</taxon>
        <taxon>Micromonosporaceae</taxon>
        <taxon>Hamadaea</taxon>
    </lineage>
</organism>
<evidence type="ECO:0000256" key="1">
    <source>
        <dbReference type="SAM" id="Phobius"/>
    </source>
</evidence>
<proteinExistence type="predicted"/>
<sequence>MSTEPADILTSTTKSRNPWAGWSRRRRWVAMTGSVVGCGVLAAGITLGPTGYRMLAQKDATLTTPATAAGLTLDTTDAAKSAADDLRTVLDAGFSLDETVAGVYGDPAQAARSVLFVGGTAFLGRPEKELDELFALLDDQAGGVRDVRAVDAGPLGGVMRCGAAEGSDATMTICGWADYGSIALAMFPQRNADESAQLLRDLRTAVQHRN</sequence>
<name>A0ABV8LWX2_9ACTN</name>
<dbReference type="Proteomes" id="UP001595816">
    <property type="component" value="Unassembled WGS sequence"/>
</dbReference>
<dbReference type="RefSeq" id="WP_253761048.1">
    <property type="nucleotide sequence ID" value="NZ_JAMZDZ010000001.1"/>
</dbReference>
<keyword evidence="3" id="KW-1185">Reference proteome</keyword>
<gene>
    <name evidence="2" type="ORF">ACFOZ4_29750</name>
</gene>